<sequence>MAGAPGARAPGGGGSGHHAPGGGGGSGQGAPDIVLRAVEGAPGEGALGGGAPSGGASGQGAPGGGEPSSVEERRRGGHPGVRVVGIMEMARKRGIKV</sequence>
<accession>A0A8J5SZ15</accession>
<dbReference type="AlphaFoldDB" id="A0A8J5SZ15"/>
<proteinExistence type="predicted"/>
<evidence type="ECO:0000256" key="1">
    <source>
        <dbReference type="SAM" id="MobiDB-lite"/>
    </source>
</evidence>
<evidence type="ECO:0000313" key="3">
    <source>
        <dbReference type="Proteomes" id="UP000729402"/>
    </source>
</evidence>
<gene>
    <name evidence="2" type="ORF">GUJ93_ZPchr0010g7962</name>
</gene>
<feature type="compositionally biased region" description="Gly residues" evidence="1">
    <location>
        <begin position="9"/>
        <end position="28"/>
    </location>
</feature>
<evidence type="ECO:0000313" key="2">
    <source>
        <dbReference type="EMBL" id="KAG8083795.1"/>
    </source>
</evidence>
<protein>
    <submittedName>
        <fullName evidence="2">Uncharacterized protein</fullName>
    </submittedName>
</protein>
<feature type="region of interest" description="Disordered" evidence="1">
    <location>
        <begin position="1"/>
        <end position="97"/>
    </location>
</feature>
<dbReference type="EMBL" id="JAAALK010000082">
    <property type="protein sequence ID" value="KAG8083795.1"/>
    <property type="molecule type" value="Genomic_DNA"/>
</dbReference>
<organism evidence="2 3">
    <name type="scientific">Zizania palustris</name>
    <name type="common">Northern wild rice</name>
    <dbReference type="NCBI Taxonomy" id="103762"/>
    <lineage>
        <taxon>Eukaryota</taxon>
        <taxon>Viridiplantae</taxon>
        <taxon>Streptophyta</taxon>
        <taxon>Embryophyta</taxon>
        <taxon>Tracheophyta</taxon>
        <taxon>Spermatophyta</taxon>
        <taxon>Magnoliopsida</taxon>
        <taxon>Liliopsida</taxon>
        <taxon>Poales</taxon>
        <taxon>Poaceae</taxon>
        <taxon>BOP clade</taxon>
        <taxon>Oryzoideae</taxon>
        <taxon>Oryzeae</taxon>
        <taxon>Zizaniinae</taxon>
        <taxon>Zizania</taxon>
    </lineage>
</organism>
<comment type="caution">
    <text evidence="2">The sequence shown here is derived from an EMBL/GenBank/DDBJ whole genome shotgun (WGS) entry which is preliminary data.</text>
</comment>
<dbReference type="Proteomes" id="UP000729402">
    <property type="component" value="Unassembled WGS sequence"/>
</dbReference>
<reference evidence="2" key="2">
    <citation type="submission" date="2021-02" db="EMBL/GenBank/DDBJ databases">
        <authorList>
            <person name="Kimball J.A."/>
            <person name="Haas M.W."/>
            <person name="Macchietto M."/>
            <person name="Kono T."/>
            <person name="Duquette J."/>
            <person name="Shao M."/>
        </authorList>
    </citation>
    <scope>NUCLEOTIDE SEQUENCE</scope>
    <source>
        <tissue evidence="2">Fresh leaf tissue</tissue>
    </source>
</reference>
<keyword evidence="3" id="KW-1185">Reference proteome</keyword>
<name>A0A8J5SZ15_ZIZPA</name>
<feature type="compositionally biased region" description="Gly residues" evidence="1">
    <location>
        <begin position="42"/>
        <end position="66"/>
    </location>
</feature>
<reference evidence="2" key="1">
    <citation type="journal article" date="2021" name="bioRxiv">
        <title>Whole Genome Assembly and Annotation of Northern Wild Rice, Zizania palustris L., Supports a Whole Genome Duplication in the Zizania Genus.</title>
        <authorList>
            <person name="Haas M."/>
            <person name="Kono T."/>
            <person name="Macchietto M."/>
            <person name="Millas R."/>
            <person name="McGilp L."/>
            <person name="Shao M."/>
            <person name="Duquette J."/>
            <person name="Hirsch C.N."/>
            <person name="Kimball J."/>
        </authorList>
    </citation>
    <scope>NUCLEOTIDE SEQUENCE</scope>
    <source>
        <tissue evidence="2">Fresh leaf tissue</tissue>
    </source>
</reference>